<accession>A0A0C2Z6U3</accession>
<dbReference type="Proteomes" id="UP000053989">
    <property type="component" value="Unassembled WGS sequence"/>
</dbReference>
<dbReference type="OrthoDB" id="3015492at2759"/>
<reference evidence="1 2" key="1">
    <citation type="submission" date="2014-04" db="EMBL/GenBank/DDBJ databases">
        <authorList>
            <consortium name="DOE Joint Genome Institute"/>
            <person name="Kuo A."/>
            <person name="Kohler A."/>
            <person name="Nagy L.G."/>
            <person name="Floudas D."/>
            <person name="Copeland A."/>
            <person name="Barry K.W."/>
            <person name="Cichocki N."/>
            <person name="Veneault-Fourrey C."/>
            <person name="LaButti K."/>
            <person name="Lindquist E.A."/>
            <person name="Lipzen A."/>
            <person name="Lundell T."/>
            <person name="Morin E."/>
            <person name="Murat C."/>
            <person name="Sun H."/>
            <person name="Tunlid A."/>
            <person name="Henrissat B."/>
            <person name="Grigoriev I.V."/>
            <person name="Hibbett D.S."/>
            <person name="Martin F."/>
            <person name="Nordberg H.P."/>
            <person name="Cantor M.N."/>
            <person name="Hua S.X."/>
        </authorList>
    </citation>
    <scope>NUCLEOTIDE SEQUENCE [LARGE SCALE GENOMIC DNA]</scope>
    <source>
        <strain evidence="1 2">Foug A</strain>
    </source>
</reference>
<reference evidence="2" key="2">
    <citation type="submission" date="2015-01" db="EMBL/GenBank/DDBJ databases">
        <title>Evolutionary Origins and Diversification of the Mycorrhizal Mutualists.</title>
        <authorList>
            <consortium name="DOE Joint Genome Institute"/>
            <consortium name="Mycorrhizal Genomics Consortium"/>
            <person name="Kohler A."/>
            <person name="Kuo A."/>
            <person name="Nagy L.G."/>
            <person name="Floudas D."/>
            <person name="Copeland A."/>
            <person name="Barry K.W."/>
            <person name="Cichocki N."/>
            <person name="Veneault-Fourrey C."/>
            <person name="LaButti K."/>
            <person name="Lindquist E.A."/>
            <person name="Lipzen A."/>
            <person name="Lundell T."/>
            <person name="Morin E."/>
            <person name="Murat C."/>
            <person name="Riley R."/>
            <person name="Ohm R."/>
            <person name="Sun H."/>
            <person name="Tunlid A."/>
            <person name="Henrissat B."/>
            <person name="Grigoriev I.V."/>
            <person name="Hibbett D.S."/>
            <person name="Martin F."/>
        </authorList>
    </citation>
    <scope>NUCLEOTIDE SEQUENCE [LARGE SCALE GENOMIC DNA]</scope>
    <source>
        <strain evidence="2">Foug A</strain>
    </source>
</reference>
<dbReference type="EMBL" id="KN822097">
    <property type="protein sequence ID" value="KIM57703.1"/>
    <property type="molecule type" value="Genomic_DNA"/>
</dbReference>
<keyword evidence="2" id="KW-1185">Reference proteome</keyword>
<dbReference type="STRING" id="1036808.A0A0C2Z6U3"/>
<evidence type="ECO:0000313" key="2">
    <source>
        <dbReference type="Proteomes" id="UP000053989"/>
    </source>
</evidence>
<sequence length="179" mass="19479">MSRGAHERILSQLAASPNELASGIAQCIEALRLVSALPRAYPLMVEYAANPKSPTIKAFGRAQLARLPLRSVAAIIKSSMGLPDNVRVVSATFYREDGSIDPSRILLDDDSWKELVPYVHTLHVEDDRPAFAPSTPGLNTGASAFVPSSSSISIRTLEGTQVSLQNLRNLYSPNWCYNI</sequence>
<organism evidence="1 2">
    <name type="scientific">Scleroderma citrinum Foug A</name>
    <dbReference type="NCBI Taxonomy" id="1036808"/>
    <lineage>
        <taxon>Eukaryota</taxon>
        <taxon>Fungi</taxon>
        <taxon>Dikarya</taxon>
        <taxon>Basidiomycota</taxon>
        <taxon>Agaricomycotina</taxon>
        <taxon>Agaricomycetes</taxon>
        <taxon>Agaricomycetidae</taxon>
        <taxon>Boletales</taxon>
        <taxon>Sclerodermatineae</taxon>
        <taxon>Sclerodermataceae</taxon>
        <taxon>Scleroderma</taxon>
    </lineage>
</organism>
<dbReference type="HOGENOM" id="CLU_1428420_0_0_1"/>
<gene>
    <name evidence="1" type="ORF">SCLCIDRAFT_10390</name>
</gene>
<name>A0A0C2Z6U3_9AGAM</name>
<dbReference type="AlphaFoldDB" id="A0A0C2Z6U3"/>
<evidence type="ECO:0000313" key="1">
    <source>
        <dbReference type="EMBL" id="KIM57703.1"/>
    </source>
</evidence>
<dbReference type="InParanoid" id="A0A0C2Z6U3"/>
<protein>
    <submittedName>
        <fullName evidence="1">Uncharacterized protein</fullName>
    </submittedName>
</protein>
<proteinExistence type="predicted"/>